<evidence type="ECO:0000313" key="1">
    <source>
        <dbReference type="EMBL" id="TDK26184.1"/>
    </source>
</evidence>
<dbReference type="RefSeq" id="WP_133321216.1">
    <property type="nucleotide sequence ID" value="NZ_SMTF01000003.1"/>
</dbReference>
<dbReference type="Proteomes" id="UP000294796">
    <property type="component" value="Unassembled WGS sequence"/>
</dbReference>
<gene>
    <name evidence="1" type="ORF">E2F46_06190</name>
</gene>
<name>A0A4R5TY78_9GAMM</name>
<organism evidence="1 2">
    <name type="scientific">Luteimonas aestuarii</name>
    <dbReference type="NCBI Taxonomy" id="453837"/>
    <lineage>
        <taxon>Bacteria</taxon>
        <taxon>Pseudomonadati</taxon>
        <taxon>Pseudomonadota</taxon>
        <taxon>Gammaproteobacteria</taxon>
        <taxon>Lysobacterales</taxon>
        <taxon>Lysobacteraceae</taxon>
        <taxon>Luteimonas</taxon>
    </lineage>
</organism>
<reference evidence="1 2" key="1">
    <citation type="submission" date="2019-03" db="EMBL/GenBank/DDBJ databases">
        <title>Luteimonas zhaokaii sp.nov., isolated from the rectal contents of Plateau pika in Yushu, Qinghai Province, China.</title>
        <authorList>
            <person name="Zhang G."/>
        </authorList>
    </citation>
    <scope>NUCLEOTIDE SEQUENCE [LARGE SCALE GENOMIC DNA]</scope>
    <source>
        <strain evidence="1 2">B9</strain>
    </source>
</reference>
<proteinExistence type="predicted"/>
<accession>A0A4R5TY78</accession>
<evidence type="ECO:0000313" key="2">
    <source>
        <dbReference type="Proteomes" id="UP000294796"/>
    </source>
</evidence>
<keyword evidence="2" id="KW-1185">Reference proteome</keyword>
<sequence length="185" mass="19814">MGARVKTISDEMLVAGGVHELDPELLITTAQAAMLLGCAVSGMAERKRSGRPPLPRQPGGRGTKVSYLLGEVLAARRSAAAPSNVAAKKAQQDHVRGFSTFTSFLAEGYLLDQWPFVIARGRPVDFIGSLAMGLSDENSCLWLTLGQYLDELKLSAASDEAASLNFRLERETDEALGPSRAPARI</sequence>
<comment type="caution">
    <text evidence="1">The sequence shown here is derived from an EMBL/GenBank/DDBJ whole genome shotgun (WGS) entry which is preliminary data.</text>
</comment>
<dbReference type="EMBL" id="SMTF01000003">
    <property type="protein sequence ID" value="TDK26184.1"/>
    <property type="molecule type" value="Genomic_DNA"/>
</dbReference>
<protein>
    <submittedName>
        <fullName evidence="1">Uncharacterized protein</fullName>
    </submittedName>
</protein>
<dbReference type="AlphaFoldDB" id="A0A4R5TY78"/>